<feature type="compositionally biased region" description="Polar residues" evidence="1">
    <location>
        <begin position="1"/>
        <end position="35"/>
    </location>
</feature>
<dbReference type="Proteomes" id="UP000046395">
    <property type="component" value="Unassembled WGS sequence"/>
</dbReference>
<reference evidence="3" key="1">
    <citation type="submission" date="2019-12" db="UniProtKB">
        <authorList>
            <consortium name="WormBaseParasite"/>
        </authorList>
    </citation>
    <scope>IDENTIFICATION</scope>
</reference>
<dbReference type="WBParaSite" id="TMUE_1000004903.1">
    <property type="protein sequence ID" value="TMUE_1000004903.1"/>
    <property type="gene ID" value="WBGene00295011"/>
</dbReference>
<evidence type="ECO:0000256" key="1">
    <source>
        <dbReference type="SAM" id="MobiDB-lite"/>
    </source>
</evidence>
<feature type="region of interest" description="Disordered" evidence="1">
    <location>
        <begin position="1"/>
        <end position="42"/>
    </location>
</feature>
<protein>
    <submittedName>
        <fullName evidence="3">Uncharacterized protein</fullName>
    </submittedName>
</protein>
<sequence length="208" mass="23804">MFGDSQSELSSLMFGDSQSEQSGLAKSFEPMSNESSGRDDQEAVPRLLGNREILQMLEMPEYIRSKSFGEQMTLTGEYLFRYLILLNCFWERERCWPADLRKLLASLWNTMKRALEVVDELEFSNVEEGKKNRWLLLLLLNVQEGIKLLDNKNAVLENRMLIAKCLSTLNSLVQEIKGPGAQMAQTSRQALDNGVGTFSKNRKRFRPA</sequence>
<dbReference type="AlphaFoldDB" id="A0A5S6QCG3"/>
<proteinExistence type="predicted"/>
<evidence type="ECO:0000313" key="2">
    <source>
        <dbReference type="Proteomes" id="UP000046395"/>
    </source>
</evidence>
<organism evidence="2 3">
    <name type="scientific">Trichuris muris</name>
    <name type="common">Mouse whipworm</name>
    <dbReference type="NCBI Taxonomy" id="70415"/>
    <lineage>
        <taxon>Eukaryota</taxon>
        <taxon>Metazoa</taxon>
        <taxon>Ecdysozoa</taxon>
        <taxon>Nematoda</taxon>
        <taxon>Enoplea</taxon>
        <taxon>Dorylaimia</taxon>
        <taxon>Trichinellida</taxon>
        <taxon>Trichuridae</taxon>
        <taxon>Trichuris</taxon>
    </lineage>
</organism>
<evidence type="ECO:0000313" key="3">
    <source>
        <dbReference type="WBParaSite" id="TMUE_1000004903.1"/>
    </source>
</evidence>
<keyword evidence="2" id="KW-1185">Reference proteome</keyword>
<name>A0A5S6QCG3_TRIMR</name>
<accession>A0A5S6QCG3</accession>